<sequence>MSNFKARAWKALSIVLVTGSAISAFAIYQGFSDSITSVDGKSVGYLSGTANVRTCPFTGCESSEEFTRNRQVVLRDVVDGEEVDGSNKWARIEYGAEVRYVHSRFVKSKPVSVSEGLELGVNALAVIVFMLLFAVASWQRGHAIAAEREAETNSLLLAVTFGAGIVAGIIGFVFARMDNQTTPAFLAGAFANVGAGLVGAAVTFVLFQVVLSRRNPSQQQMAKIEEVLREIHAHHPDAARGEDVKIVETRRGAPAAKGIPAMVLAAVAMVIAWLFRQEGRRSR</sequence>
<gene>
    <name evidence="3" type="ORF">GCM10010185_06710</name>
</gene>
<proteinExistence type="predicted"/>
<feature type="signal peptide" evidence="2">
    <location>
        <begin position="1"/>
        <end position="26"/>
    </location>
</feature>
<accession>A0A918AHN0</accession>
<keyword evidence="1" id="KW-1133">Transmembrane helix</keyword>
<keyword evidence="1" id="KW-0472">Membrane</keyword>
<keyword evidence="4" id="KW-1185">Reference proteome</keyword>
<protein>
    <submittedName>
        <fullName evidence="3">Uncharacterized protein</fullName>
    </submittedName>
</protein>
<evidence type="ECO:0000313" key="3">
    <source>
        <dbReference type="EMBL" id="GGP37980.1"/>
    </source>
</evidence>
<feature type="transmembrane region" description="Helical" evidence="1">
    <location>
        <begin position="156"/>
        <end position="177"/>
    </location>
</feature>
<evidence type="ECO:0000313" key="4">
    <source>
        <dbReference type="Proteomes" id="UP000639606"/>
    </source>
</evidence>
<feature type="chain" id="PRO_5038889055" evidence="2">
    <location>
        <begin position="27"/>
        <end position="283"/>
    </location>
</feature>
<name>A0A918AHN0_9PSEU</name>
<organism evidence="3 4">
    <name type="scientific">Saccharothrix coeruleofusca</name>
    <dbReference type="NCBI Taxonomy" id="33919"/>
    <lineage>
        <taxon>Bacteria</taxon>
        <taxon>Bacillati</taxon>
        <taxon>Actinomycetota</taxon>
        <taxon>Actinomycetes</taxon>
        <taxon>Pseudonocardiales</taxon>
        <taxon>Pseudonocardiaceae</taxon>
        <taxon>Saccharothrix</taxon>
    </lineage>
</organism>
<keyword evidence="1" id="KW-0812">Transmembrane</keyword>
<reference evidence="3" key="1">
    <citation type="journal article" date="2014" name="Int. J. Syst. Evol. Microbiol.">
        <title>Complete genome sequence of Corynebacterium casei LMG S-19264T (=DSM 44701T), isolated from a smear-ripened cheese.</title>
        <authorList>
            <consortium name="US DOE Joint Genome Institute (JGI-PGF)"/>
            <person name="Walter F."/>
            <person name="Albersmeier A."/>
            <person name="Kalinowski J."/>
            <person name="Ruckert C."/>
        </authorList>
    </citation>
    <scope>NUCLEOTIDE SEQUENCE</scope>
    <source>
        <strain evidence="3">JCM 3313</strain>
    </source>
</reference>
<reference evidence="3" key="2">
    <citation type="submission" date="2020-09" db="EMBL/GenBank/DDBJ databases">
        <authorList>
            <person name="Sun Q."/>
            <person name="Ohkuma M."/>
        </authorList>
    </citation>
    <scope>NUCLEOTIDE SEQUENCE</scope>
    <source>
        <strain evidence="3">JCM 3313</strain>
    </source>
</reference>
<dbReference type="RefSeq" id="WP_189221497.1">
    <property type="nucleotide sequence ID" value="NZ_BMRG01000001.1"/>
</dbReference>
<evidence type="ECO:0000256" key="2">
    <source>
        <dbReference type="SAM" id="SignalP"/>
    </source>
</evidence>
<dbReference type="Proteomes" id="UP000639606">
    <property type="component" value="Unassembled WGS sequence"/>
</dbReference>
<evidence type="ECO:0000256" key="1">
    <source>
        <dbReference type="SAM" id="Phobius"/>
    </source>
</evidence>
<dbReference type="AlphaFoldDB" id="A0A918AHN0"/>
<dbReference type="EMBL" id="BMRG01000001">
    <property type="protein sequence ID" value="GGP37980.1"/>
    <property type="molecule type" value="Genomic_DNA"/>
</dbReference>
<feature type="transmembrane region" description="Helical" evidence="1">
    <location>
        <begin position="255"/>
        <end position="275"/>
    </location>
</feature>
<feature type="transmembrane region" description="Helical" evidence="1">
    <location>
        <begin position="189"/>
        <end position="211"/>
    </location>
</feature>
<keyword evidence="2" id="KW-0732">Signal</keyword>
<comment type="caution">
    <text evidence="3">The sequence shown here is derived from an EMBL/GenBank/DDBJ whole genome shotgun (WGS) entry which is preliminary data.</text>
</comment>
<feature type="transmembrane region" description="Helical" evidence="1">
    <location>
        <begin position="119"/>
        <end position="136"/>
    </location>
</feature>